<keyword evidence="3" id="KW-1185">Reference proteome</keyword>
<dbReference type="InterPro" id="IPR045767">
    <property type="entry name" value="DUF6134"/>
</dbReference>
<dbReference type="OrthoDB" id="6086999at2"/>
<accession>A0A5J6MDU5</accession>
<evidence type="ECO:0000256" key="1">
    <source>
        <dbReference type="SAM" id="SignalP"/>
    </source>
</evidence>
<reference evidence="2 3" key="1">
    <citation type="submission" date="2019-08" db="EMBL/GenBank/DDBJ databases">
        <title>Hyperibacter terrae gen. nov., sp. nov. and Hyperibacter viscosus sp. nov., two new members in the family Rhodospirillaceae isolated from the rhizosphere of Hypericum perforatum.</title>
        <authorList>
            <person name="Noviana Z."/>
        </authorList>
    </citation>
    <scope>NUCLEOTIDE SEQUENCE [LARGE SCALE GENOMIC DNA]</scope>
    <source>
        <strain evidence="2 3">R5913</strain>
    </source>
</reference>
<dbReference type="Pfam" id="PF19630">
    <property type="entry name" value="DUF6134"/>
    <property type="match status" value="1"/>
</dbReference>
<evidence type="ECO:0008006" key="4">
    <source>
        <dbReference type="Google" id="ProtNLM"/>
    </source>
</evidence>
<organism evidence="2 3">
    <name type="scientific">Hypericibacter terrae</name>
    <dbReference type="NCBI Taxonomy" id="2602015"/>
    <lineage>
        <taxon>Bacteria</taxon>
        <taxon>Pseudomonadati</taxon>
        <taxon>Pseudomonadota</taxon>
        <taxon>Alphaproteobacteria</taxon>
        <taxon>Rhodospirillales</taxon>
        <taxon>Dongiaceae</taxon>
        <taxon>Hypericibacter</taxon>
    </lineage>
</organism>
<dbReference type="AlphaFoldDB" id="A0A5J6MDU5"/>
<sequence>MRFWPPWLLIFGLLLPASAGAAVPVPKGFPPSGTVAYDVWREGATIGTHVVDFRREGDRLIVHTRIRIKVTLLFLTLYRFEHDAEEDWIDGKLVRYAARTDDNGTRRIVLLVRVGQLLQGNLNGELLELPGDMIPGSLWNPATIDQKRLIEPTMGQPRTVTIVDRGPEAVKSGTRTVPAHHYSILGQLLREVWYGADGGVVQAIYLAKDGSPLIFKLKGTSGTPSGGSAGAAKP</sequence>
<dbReference type="Proteomes" id="UP000326202">
    <property type="component" value="Chromosome"/>
</dbReference>
<evidence type="ECO:0000313" key="2">
    <source>
        <dbReference type="EMBL" id="QEX15167.1"/>
    </source>
</evidence>
<gene>
    <name evidence="2" type="ORF">FRZ44_04470</name>
</gene>
<keyword evidence="1" id="KW-0732">Signal</keyword>
<protein>
    <recommendedName>
        <fullName evidence="4">DUF3108 domain-containing protein</fullName>
    </recommendedName>
</protein>
<evidence type="ECO:0000313" key="3">
    <source>
        <dbReference type="Proteomes" id="UP000326202"/>
    </source>
</evidence>
<feature type="signal peptide" evidence="1">
    <location>
        <begin position="1"/>
        <end position="21"/>
    </location>
</feature>
<dbReference type="RefSeq" id="WP_151175649.1">
    <property type="nucleotide sequence ID" value="NZ_CP042906.1"/>
</dbReference>
<feature type="chain" id="PRO_5023856525" description="DUF3108 domain-containing protein" evidence="1">
    <location>
        <begin position="22"/>
        <end position="234"/>
    </location>
</feature>
<dbReference type="KEGG" id="htq:FRZ44_04470"/>
<name>A0A5J6MDU5_9PROT</name>
<dbReference type="EMBL" id="CP042906">
    <property type="protein sequence ID" value="QEX15167.1"/>
    <property type="molecule type" value="Genomic_DNA"/>
</dbReference>
<proteinExistence type="predicted"/>